<dbReference type="InterPro" id="IPR004146">
    <property type="entry name" value="DC1"/>
</dbReference>
<name>A0A2G2ZQW9_CAPAN</name>
<protein>
    <recommendedName>
        <fullName evidence="2">DC1 domain-containing protein</fullName>
    </recommendedName>
</protein>
<feature type="domain" description="DC1" evidence="2">
    <location>
        <begin position="64"/>
        <end position="109"/>
    </location>
</feature>
<dbReference type="PANTHER" id="PTHR47841:SF10">
    <property type="entry name" value="DC1 DOMAIN-CONTAINING PROTEIN"/>
    <property type="match status" value="1"/>
</dbReference>
<evidence type="ECO:0000259" key="2">
    <source>
        <dbReference type="Pfam" id="PF03107"/>
    </source>
</evidence>
<organism evidence="3 4">
    <name type="scientific">Capsicum annuum</name>
    <name type="common">Capsicum pepper</name>
    <dbReference type="NCBI Taxonomy" id="4072"/>
    <lineage>
        <taxon>Eukaryota</taxon>
        <taxon>Viridiplantae</taxon>
        <taxon>Streptophyta</taxon>
        <taxon>Embryophyta</taxon>
        <taxon>Tracheophyta</taxon>
        <taxon>Spermatophyta</taxon>
        <taxon>Magnoliopsida</taxon>
        <taxon>eudicotyledons</taxon>
        <taxon>Gunneridae</taxon>
        <taxon>Pentapetalae</taxon>
        <taxon>asterids</taxon>
        <taxon>lamiids</taxon>
        <taxon>Solanales</taxon>
        <taxon>Solanaceae</taxon>
        <taxon>Solanoideae</taxon>
        <taxon>Capsiceae</taxon>
        <taxon>Capsicum</taxon>
    </lineage>
</organism>
<dbReference type="AlphaFoldDB" id="A0A2G2ZQW9"/>
<feature type="domain" description="DC1" evidence="2">
    <location>
        <begin position="9"/>
        <end position="53"/>
    </location>
</feature>
<dbReference type="Gramene" id="PHT84386">
    <property type="protein sequence ID" value="PHT84386"/>
    <property type="gene ID" value="T459_12829"/>
</dbReference>
<dbReference type="InterPro" id="IPR046349">
    <property type="entry name" value="C1-like_sf"/>
</dbReference>
<reference evidence="3 4" key="2">
    <citation type="journal article" date="2017" name="Genome Biol.">
        <title>New reference genome sequences of hot pepper reveal the massive evolution of plant disease-resistance genes by retroduplication.</title>
        <authorList>
            <person name="Kim S."/>
            <person name="Park J."/>
            <person name="Yeom S.I."/>
            <person name="Kim Y.M."/>
            <person name="Seo E."/>
            <person name="Kim K.T."/>
            <person name="Kim M.S."/>
            <person name="Lee J.M."/>
            <person name="Cheong K."/>
            <person name="Shin H.S."/>
            <person name="Kim S.B."/>
            <person name="Han K."/>
            <person name="Lee J."/>
            <person name="Park M."/>
            <person name="Lee H.A."/>
            <person name="Lee H.Y."/>
            <person name="Lee Y."/>
            <person name="Oh S."/>
            <person name="Lee J.H."/>
            <person name="Choi E."/>
            <person name="Choi E."/>
            <person name="Lee S.E."/>
            <person name="Jeon J."/>
            <person name="Kim H."/>
            <person name="Choi G."/>
            <person name="Song H."/>
            <person name="Lee J."/>
            <person name="Lee S.C."/>
            <person name="Kwon J.K."/>
            <person name="Lee H.Y."/>
            <person name="Koo N."/>
            <person name="Hong Y."/>
            <person name="Kim R.W."/>
            <person name="Kang W.H."/>
            <person name="Huh J.H."/>
            <person name="Kang B.C."/>
            <person name="Yang T.J."/>
            <person name="Lee Y.H."/>
            <person name="Bennetzen J.L."/>
            <person name="Choi D."/>
        </authorList>
    </citation>
    <scope>NUCLEOTIDE SEQUENCE [LARGE SCALE GENOMIC DNA]</scope>
    <source>
        <strain evidence="4">cv. CM334</strain>
    </source>
</reference>
<dbReference type="EMBL" id="AYRZ02000004">
    <property type="protein sequence ID" value="PHT84386.1"/>
    <property type="molecule type" value="Genomic_DNA"/>
</dbReference>
<dbReference type="SUPFAM" id="SSF57889">
    <property type="entry name" value="Cysteine-rich domain"/>
    <property type="match status" value="1"/>
</dbReference>
<reference evidence="3 4" key="1">
    <citation type="journal article" date="2014" name="Nat. Genet.">
        <title>Genome sequence of the hot pepper provides insights into the evolution of pungency in Capsicum species.</title>
        <authorList>
            <person name="Kim S."/>
            <person name="Park M."/>
            <person name="Yeom S.I."/>
            <person name="Kim Y.M."/>
            <person name="Lee J.M."/>
            <person name="Lee H.A."/>
            <person name="Seo E."/>
            <person name="Choi J."/>
            <person name="Cheong K."/>
            <person name="Kim K.T."/>
            <person name="Jung K."/>
            <person name="Lee G.W."/>
            <person name="Oh S.K."/>
            <person name="Bae C."/>
            <person name="Kim S.B."/>
            <person name="Lee H.Y."/>
            <person name="Kim S.Y."/>
            <person name="Kim M.S."/>
            <person name="Kang B.C."/>
            <person name="Jo Y.D."/>
            <person name="Yang H.B."/>
            <person name="Jeong H.J."/>
            <person name="Kang W.H."/>
            <person name="Kwon J.K."/>
            <person name="Shin C."/>
            <person name="Lim J.Y."/>
            <person name="Park J.H."/>
            <person name="Huh J.H."/>
            <person name="Kim J.S."/>
            <person name="Kim B.D."/>
            <person name="Cohen O."/>
            <person name="Paran I."/>
            <person name="Suh M.C."/>
            <person name="Lee S.B."/>
            <person name="Kim Y.K."/>
            <person name="Shin Y."/>
            <person name="Noh S.J."/>
            <person name="Park J."/>
            <person name="Seo Y.S."/>
            <person name="Kwon S.Y."/>
            <person name="Kim H.A."/>
            <person name="Park J.M."/>
            <person name="Kim H.J."/>
            <person name="Choi S.B."/>
            <person name="Bosland P.W."/>
            <person name="Reeves G."/>
            <person name="Jo S.H."/>
            <person name="Lee B.W."/>
            <person name="Cho H.T."/>
            <person name="Choi H.S."/>
            <person name="Lee M.S."/>
            <person name="Yu Y."/>
            <person name="Do Choi Y."/>
            <person name="Park B.S."/>
            <person name="van Deynze A."/>
            <person name="Ashrafi H."/>
            <person name="Hill T."/>
            <person name="Kim W.T."/>
            <person name="Pai H.S."/>
            <person name="Ahn H.K."/>
            <person name="Yeam I."/>
            <person name="Giovannoni J.J."/>
            <person name="Rose J.K."/>
            <person name="Sorensen I."/>
            <person name="Lee S.J."/>
            <person name="Kim R.W."/>
            <person name="Choi I.Y."/>
            <person name="Choi B.S."/>
            <person name="Lim J.S."/>
            <person name="Lee Y.H."/>
            <person name="Choi D."/>
        </authorList>
    </citation>
    <scope>NUCLEOTIDE SEQUENCE [LARGE SCALE GENOMIC DNA]</scope>
    <source>
        <strain evidence="4">cv. CM334</strain>
    </source>
</reference>
<accession>A0A2G2ZQW9</accession>
<comment type="caution">
    <text evidence="3">The sequence shown here is derived from an EMBL/GenBank/DDBJ whole genome shotgun (WGS) entry which is preliminary data.</text>
</comment>
<gene>
    <name evidence="3" type="ORF">T459_12829</name>
</gene>
<keyword evidence="4" id="KW-1185">Reference proteome</keyword>
<evidence type="ECO:0000313" key="4">
    <source>
        <dbReference type="Proteomes" id="UP000222542"/>
    </source>
</evidence>
<dbReference type="Pfam" id="PF03107">
    <property type="entry name" value="C1_2"/>
    <property type="match status" value="2"/>
</dbReference>
<keyword evidence="1" id="KW-0677">Repeat</keyword>
<sequence length="124" mass="14373">MSLLPVEHFTHPHPIILHNDAINPKYLCEGCMTYGYGQRYHCHACTFNLHEYCGTCLKILSSFMHPDHSLVLIERDGLHERVCNICCDPIEGLSYRWCELCKFNVHPICTQLPKTLNHILHQVT</sequence>
<proteinExistence type="predicted"/>
<evidence type="ECO:0000256" key="1">
    <source>
        <dbReference type="ARBA" id="ARBA00022737"/>
    </source>
</evidence>
<dbReference type="OMA" id="DHTLLLM"/>
<dbReference type="Proteomes" id="UP000222542">
    <property type="component" value="Unassembled WGS sequence"/>
</dbReference>
<evidence type="ECO:0000313" key="3">
    <source>
        <dbReference type="EMBL" id="PHT84386.1"/>
    </source>
</evidence>
<dbReference type="PANTHER" id="PTHR47841">
    <property type="entry name" value="DIACYLGLYCEROL KINASE THETA-LIKE-RELATED"/>
    <property type="match status" value="1"/>
</dbReference>
<dbReference type="STRING" id="4072.A0A2G2ZQW9"/>